<evidence type="ECO:0000313" key="5">
    <source>
        <dbReference type="Proteomes" id="UP001183414"/>
    </source>
</evidence>
<evidence type="ECO:0000256" key="1">
    <source>
        <dbReference type="SAM" id="MobiDB-lite"/>
    </source>
</evidence>
<accession>A0ABU2NW48</accession>
<keyword evidence="5" id="KW-1185">Reference proteome</keyword>
<dbReference type="EMBL" id="JAVREQ010000011">
    <property type="protein sequence ID" value="MDT0379833.1"/>
    <property type="molecule type" value="Genomic_DNA"/>
</dbReference>
<gene>
    <name evidence="4" type="ORF">RM572_13795</name>
</gene>
<keyword evidence="2" id="KW-1133">Transmembrane helix</keyword>
<evidence type="ECO:0000256" key="3">
    <source>
        <dbReference type="SAM" id="SignalP"/>
    </source>
</evidence>
<feature type="chain" id="PRO_5046983043" evidence="3">
    <location>
        <begin position="25"/>
        <end position="304"/>
    </location>
</feature>
<evidence type="ECO:0000313" key="4">
    <source>
        <dbReference type="EMBL" id="MDT0379833.1"/>
    </source>
</evidence>
<reference evidence="5" key="1">
    <citation type="submission" date="2023-07" db="EMBL/GenBank/DDBJ databases">
        <title>30 novel species of actinomycetes from the DSMZ collection.</title>
        <authorList>
            <person name="Nouioui I."/>
        </authorList>
    </citation>
    <scope>NUCLEOTIDE SEQUENCE [LARGE SCALE GENOMIC DNA]</scope>
    <source>
        <strain evidence="5">DSM 42041</strain>
    </source>
</reference>
<dbReference type="Proteomes" id="UP001183414">
    <property type="component" value="Unassembled WGS sequence"/>
</dbReference>
<feature type="region of interest" description="Disordered" evidence="1">
    <location>
        <begin position="235"/>
        <end position="278"/>
    </location>
</feature>
<dbReference type="InterPro" id="IPR048202">
    <property type="entry name" value="SCO1860-like"/>
</dbReference>
<keyword evidence="2" id="KW-0472">Membrane</keyword>
<protein>
    <submittedName>
        <fullName evidence="4">SCO1860 family LAETG-anchored protein</fullName>
    </submittedName>
</protein>
<organism evidence="4 5">
    <name type="scientific">Streptomyces hazeniae</name>
    <dbReference type="NCBI Taxonomy" id="3075538"/>
    <lineage>
        <taxon>Bacteria</taxon>
        <taxon>Bacillati</taxon>
        <taxon>Actinomycetota</taxon>
        <taxon>Actinomycetes</taxon>
        <taxon>Kitasatosporales</taxon>
        <taxon>Streptomycetaceae</taxon>
        <taxon>Streptomyces</taxon>
    </lineage>
</organism>
<dbReference type="RefSeq" id="WP_311673627.1">
    <property type="nucleotide sequence ID" value="NZ_JAVREQ010000011.1"/>
</dbReference>
<name>A0ABU2NW48_9ACTN</name>
<proteinExistence type="predicted"/>
<keyword evidence="3" id="KW-0732">Signal</keyword>
<feature type="signal peptide" evidence="3">
    <location>
        <begin position="1"/>
        <end position="24"/>
    </location>
</feature>
<sequence length="304" mass="30609">MNTAVRSLLAAAVLAAAGTAPAHATGSDDGRRAGDEGAASATVLRAALDVGLLNKTVDVPLTSTLNEVTTRDGGGTERRTALTARLDGVQGGEPFSVLQAQVADAEAGHDASKSWGAVTLADARVHVPGLPLLSVVELEKVTARVECAAGERPAAEANVLGSVRALGKRVTLTAGGPTVVTVPGVGEVRLELSRTDRTSRTAAATALELSVEVDPLDLGVAEVAGTLTVAEATCTAPPAPRDEPEPEAEEEPDPQTQTVPGEKRPAGPELAATGGDPATHYLVGGAAVLLVAGAATVFALRRRG</sequence>
<comment type="caution">
    <text evidence="4">The sequence shown here is derived from an EMBL/GenBank/DDBJ whole genome shotgun (WGS) entry which is preliminary data.</text>
</comment>
<evidence type="ECO:0000256" key="2">
    <source>
        <dbReference type="SAM" id="Phobius"/>
    </source>
</evidence>
<feature type="transmembrane region" description="Helical" evidence="2">
    <location>
        <begin position="281"/>
        <end position="300"/>
    </location>
</feature>
<keyword evidence="2" id="KW-0812">Transmembrane</keyword>
<feature type="compositionally biased region" description="Acidic residues" evidence="1">
    <location>
        <begin position="244"/>
        <end position="253"/>
    </location>
</feature>
<dbReference type="NCBIfam" id="NF041528">
    <property type="entry name" value="strep_LAETG"/>
    <property type="match status" value="1"/>
</dbReference>
<dbReference type="NCBIfam" id="NF041527">
    <property type="entry name" value="SCO1860_LAETG"/>
    <property type="match status" value="1"/>
</dbReference>